<dbReference type="Pfam" id="PF00486">
    <property type="entry name" value="Trans_reg_C"/>
    <property type="match status" value="1"/>
</dbReference>
<dbReference type="InterPro" id="IPR016032">
    <property type="entry name" value="Sig_transdc_resp-reg_C-effctor"/>
</dbReference>
<evidence type="ECO:0000256" key="3">
    <source>
        <dbReference type="ARBA" id="ARBA00023015"/>
    </source>
</evidence>
<gene>
    <name evidence="8" type="ORF">NSJP_0510</name>
</gene>
<evidence type="ECO:0000313" key="9">
    <source>
        <dbReference type="Proteomes" id="UP000192042"/>
    </source>
</evidence>
<evidence type="ECO:0000256" key="5">
    <source>
        <dbReference type="ARBA" id="ARBA00023163"/>
    </source>
</evidence>
<dbReference type="InterPro" id="IPR039420">
    <property type="entry name" value="WalR-like"/>
</dbReference>
<dbReference type="AlphaFoldDB" id="A0A1W1I109"/>
<name>A0A1W1I109_9BACT</name>
<dbReference type="SUPFAM" id="SSF52172">
    <property type="entry name" value="CheY-like"/>
    <property type="match status" value="1"/>
</dbReference>
<dbReference type="GO" id="GO:0006355">
    <property type="term" value="P:regulation of DNA-templated transcription"/>
    <property type="evidence" value="ECO:0007669"/>
    <property type="project" value="InterPro"/>
</dbReference>
<dbReference type="KEGG" id="nja:NSJP_0510"/>
<keyword evidence="4 6" id="KW-0238">DNA-binding</keyword>
<feature type="domain" description="OmpR/PhoB-type" evidence="7">
    <location>
        <begin position="142"/>
        <end position="242"/>
    </location>
</feature>
<dbReference type="EMBL" id="LT828648">
    <property type="protein sequence ID" value="SLM46682.1"/>
    <property type="molecule type" value="Genomic_DNA"/>
</dbReference>
<sequence length="244" mass="27150">MMSSSQVPTMTTPKDTILLITNSEQARSAFETSLKDAGYGVLMTTNEQAALEAAQHATPSLIVADRQTCSFNRLRLQANLRSVPIIAVQDVKSVNGANDTEEETYLDDLDRGADLILCGRSARELIARVRAVLRRTELGRKPATYSFAGILQMDLDRHEVTVSGRSVNLTPKEFLILRCFLESPCRVFTRQEMLNCVWGDGYALEEHALDVHIHSLRQKIEENSGVPKLIVTVRGVGYKLRSDT</sequence>
<evidence type="ECO:0000256" key="4">
    <source>
        <dbReference type="ARBA" id="ARBA00023125"/>
    </source>
</evidence>
<dbReference type="PANTHER" id="PTHR48111:SF1">
    <property type="entry name" value="TWO-COMPONENT RESPONSE REGULATOR ORR33"/>
    <property type="match status" value="1"/>
</dbReference>
<dbReference type="InterPro" id="IPR001867">
    <property type="entry name" value="OmpR/PhoB-type_DNA-bd"/>
</dbReference>
<evidence type="ECO:0000313" key="8">
    <source>
        <dbReference type="EMBL" id="SLM46682.1"/>
    </source>
</evidence>
<organism evidence="8 9">
    <name type="scientific">Nitrospira japonica</name>
    <dbReference type="NCBI Taxonomy" id="1325564"/>
    <lineage>
        <taxon>Bacteria</taxon>
        <taxon>Pseudomonadati</taxon>
        <taxon>Nitrospirota</taxon>
        <taxon>Nitrospiria</taxon>
        <taxon>Nitrospirales</taxon>
        <taxon>Nitrospiraceae</taxon>
        <taxon>Nitrospira</taxon>
    </lineage>
</organism>
<evidence type="ECO:0000259" key="7">
    <source>
        <dbReference type="PROSITE" id="PS51755"/>
    </source>
</evidence>
<keyword evidence="9" id="KW-1185">Reference proteome</keyword>
<dbReference type="PANTHER" id="PTHR48111">
    <property type="entry name" value="REGULATOR OF RPOS"/>
    <property type="match status" value="1"/>
</dbReference>
<dbReference type="InterPro" id="IPR011006">
    <property type="entry name" value="CheY-like_superfamily"/>
</dbReference>
<keyword evidence="3" id="KW-0805">Transcription regulation</keyword>
<dbReference type="GO" id="GO:0032993">
    <property type="term" value="C:protein-DNA complex"/>
    <property type="evidence" value="ECO:0007669"/>
    <property type="project" value="TreeGrafter"/>
</dbReference>
<keyword evidence="2" id="KW-0902">Two-component regulatory system</keyword>
<keyword evidence="5" id="KW-0804">Transcription</keyword>
<dbReference type="GO" id="GO:0000976">
    <property type="term" value="F:transcription cis-regulatory region binding"/>
    <property type="evidence" value="ECO:0007669"/>
    <property type="project" value="TreeGrafter"/>
</dbReference>
<evidence type="ECO:0000256" key="6">
    <source>
        <dbReference type="PROSITE-ProRule" id="PRU01091"/>
    </source>
</evidence>
<dbReference type="GO" id="GO:0005829">
    <property type="term" value="C:cytosol"/>
    <property type="evidence" value="ECO:0007669"/>
    <property type="project" value="TreeGrafter"/>
</dbReference>
<dbReference type="Proteomes" id="UP000192042">
    <property type="component" value="Chromosome I"/>
</dbReference>
<feature type="DNA-binding region" description="OmpR/PhoB-type" evidence="6">
    <location>
        <begin position="142"/>
        <end position="242"/>
    </location>
</feature>
<dbReference type="SMART" id="SM00862">
    <property type="entry name" value="Trans_reg_C"/>
    <property type="match status" value="1"/>
</dbReference>
<dbReference type="STRING" id="1325564.NSJP_0510"/>
<dbReference type="Gene3D" id="3.40.50.2300">
    <property type="match status" value="1"/>
</dbReference>
<accession>A0A1W1I109</accession>
<dbReference type="GO" id="GO:0000156">
    <property type="term" value="F:phosphorelay response regulator activity"/>
    <property type="evidence" value="ECO:0007669"/>
    <property type="project" value="TreeGrafter"/>
</dbReference>
<evidence type="ECO:0000256" key="2">
    <source>
        <dbReference type="ARBA" id="ARBA00023012"/>
    </source>
</evidence>
<protein>
    <submittedName>
        <fullName evidence="8">Putative Phosphate regulon transcriptional regulatory protein PhoB</fullName>
    </submittedName>
</protein>
<evidence type="ECO:0000256" key="1">
    <source>
        <dbReference type="ARBA" id="ARBA00022553"/>
    </source>
</evidence>
<dbReference type="PROSITE" id="PS51755">
    <property type="entry name" value="OMPR_PHOB"/>
    <property type="match status" value="1"/>
</dbReference>
<dbReference type="InterPro" id="IPR036388">
    <property type="entry name" value="WH-like_DNA-bd_sf"/>
</dbReference>
<keyword evidence="1" id="KW-0597">Phosphoprotein</keyword>
<dbReference type="OrthoDB" id="9787103at2"/>
<reference evidence="8 9" key="1">
    <citation type="submission" date="2017-03" db="EMBL/GenBank/DDBJ databases">
        <authorList>
            <person name="Afonso C.L."/>
            <person name="Miller P.J."/>
            <person name="Scott M.A."/>
            <person name="Spackman E."/>
            <person name="Goraichik I."/>
            <person name="Dimitrov K.M."/>
            <person name="Suarez D.L."/>
            <person name="Swayne D.E."/>
        </authorList>
    </citation>
    <scope>NUCLEOTIDE SEQUENCE [LARGE SCALE GENOMIC DNA]</scope>
    <source>
        <strain evidence="8">Genome sequencing of Nitrospira japonica strain NJ11</strain>
    </source>
</reference>
<dbReference type="CDD" id="cd00383">
    <property type="entry name" value="trans_reg_C"/>
    <property type="match status" value="1"/>
</dbReference>
<dbReference type="SUPFAM" id="SSF46894">
    <property type="entry name" value="C-terminal effector domain of the bipartite response regulators"/>
    <property type="match status" value="1"/>
</dbReference>
<proteinExistence type="predicted"/>
<dbReference type="Gene3D" id="1.10.10.10">
    <property type="entry name" value="Winged helix-like DNA-binding domain superfamily/Winged helix DNA-binding domain"/>
    <property type="match status" value="1"/>
</dbReference>